<proteinExistence type="predicted"/>
<sequence length="107" mass="12219">MTLWNALLPAIVGVTTITFGQALGLLVLSRILFGGFRGGYGRRGFGYGPGRVEWKQKMAERWQQMTPEQREQMKAQWRERCGGRGRGWWREPQTEQPSQPEPTPTAI</sequence>
<evidence type="ECO:0000256" key="2">
    <source>
        <dbReference type="SAM" id="Phobius"/>
    </source>
</evidence>
<dbReference type="EMBL" id="CP053435">
    <property type="protein sequence ID" value="QJW92196.1"/>
    <property type="molecule type" value="Genomic_DNA"/>
</dbReference>
<protein>
    <recommendedName>
        <fullName evidence="5">DUF1682 domain-containing protein</fullName>
    </recommendedName>
</protein>
<accession>A0A6M5YFY0</accession>
<keyword evidence="4" id="KW-1185">Reference proteome</keyword>
<feature type="region of interest" description="Disordered" evidence="1">
    <location>
        <begin position="67"/>
        <end position="107"/>
    </location>
</feature>
<name>A0A6M5YFY0_9BACT</name>
<evidence type="ECO:0000256" key="1">
    <source>
        <dbReference type="SAM" id="MobiDB-lite"/>
    </source>
</evidence>
<reference evidence="3 4" key="1">
    <citation type="submission" date="2020-05" db="EMBL/GenBank/DDBJ databases">
        <title>Genome sequencing of Spirosoma sp. TS118.</title>
        <authorList>
            <person name="Lee J.-H."/>
            <person name="Jeong S."/>
            <person name="Zhao L."/>
            <person name="Jung J.-H."/>
            <person name="Kim M.-K."/>
            <person name="Lim S."/>
        </authorList>
    </citation>
    <scope>NUCLEOTIDE SEQUENCE [LARGE SCALE GENOMIC DNA]</scope>
    <source>
        <strain evidence="3 4">TS118</strain>
    </source>
</reference>
<keyword evidence="2" id="KW-1133">Transmembrane helix</keyword>
<evidence type="ECO:0000313" key="4">
    <source>
        <dbReference type="Proteomes" id="UP000502756"/>
    </source>
</evidence>
<evidence type="ECO:0000313" key="3">
    <source>
        <dbReference type="EMBL" id="QJW92196.1"/>
    </source>
</evidence>
<dbReference type="Proteomes" id="UP000502756">
    <property type="component" value="Chromosome"/>
</dbReference>
<feature type="compositionally biased region" description="Basic and acidic residues" evidence="1">
    <location>
        <begin position="68"/>
        <end position="93"/>
    </location>
</feature>
<feature type="transmembrane region" description="Helical" evidence="2">
    <location>
        <begin position="6"/>
        <end position="33"/>
    </location>
</feature>
<gene>
    <name evidence="3" type="ORF">HNV11_02850</name>
</gene>
<keyword evidence="2" id="KW-0472">Membrane</keyword>
<organism evidence="3 4">
    <name type="scientific">Spirosoma taeanense</name>
    <dbReference type="NCBI Taxonomy" id="2735870"/>
    <lineage>
        <taxon>Bacteria</taxon>
        <taxon>Pseudomonadati</taxon>
        <taxon>Bacteroidota</taxon>
        <taxon>Cytophagia</taxon>
        <taxon>Cytophagales</taxon>
        <taxon>Cytophagaceae</taxon>
        <taxon>Spirosoma</taxon>
    </lineage>
</organism>
<evidence type="ECO:0008006" key="5">
    <source>
        <dbReference type="Google" id="ProtNLM"/>
    </source>
</evidence>
<dbReference type="KEGG" id="stae:HNV11_02850"/>
<keyword evidence="2" id="KW-0812">Transmembrane</keyword>
<dbReference type="AlphaFoldDB" id="A0A6M5YFY0"/>